<gene>
    <name evidence="1" type="ORF">J8H85_06925</name>
</gene>
<dbReference type="Proteomes" id="UP000670776">
    <property type="component" value="Unassembled WGS sequence"/>
</dbReference>
<dbReference type="EMBL" id="JAGJCB010000004">
    <property type="protein sequence ID" value="MBP0903556.1"/>
    <property type="molecule type" value="Genomic_DNA"/>
</dbReference>
<dbReference type="RefSeq" id="WP_209653886.1">
    <property type="nucleotide sequence ID" value="NZ_JAGJCB010000004.1"/>
</dbReference>
<accession>A0ABS4BSJ0</accession>
<comment type="caution">
    <text evidence="1">The sequence shown here is derived from an EMBL/GenBank/DDBJ whole genome shotgun (WGS) entry which is preliminary data.</text>
</comment>
<organism evidence="1 2">
    <name type="scientific">Mariniflexile gromovii</name>
    <dbReference type="NCBI Taxonomy" id="362523"/>
    <lineage>
        <taxon>Bacteria</taxon>
        <taxon>Pseudomonadati</taxon>
        <taxon>Bacteroidota</taxon>
        <taxon>Flavobacteriia</taxon>
        <taxon>Flavobacteriales</taxon>
        <taxon>Flavobacteriaceae</taxon>
        <taxon>Mariniflexile</taxon>
    </lineage>
</organism>
<evidence type="ECO:0000313" key="1">
    <source>
        <dbReference type="EMBL" id="MBP0903556.1"/>
    </source>
</evidence>
<proteinExistence type="predicted"/>
<name>A0ABS4BSJ0_9FLAO</name>
<evidence type="ECO:0000313" key="2">
    <source>
        <dbReference type="Proteomes" id="UP000670776"/>
    </source>
</evidence>
<keyword evidence="2" id="KW-1185">Reference proteome</keyword>
<sequence length="282" mass="33169">MEKNINEFLLLISDPKNISPDDFAEYYPKAGEFWNKKNLDKTNISKHFSSLQRFKISDDWNGYISLQAKIYFLLESYNKLSINDKEISLNYFSIMSRDLSFKTQSFISDKILTKKEYYELLGAYTIFVKNLTKTILNEFKALLNKENESTNNKSGKHKTKIKPFKENIIKPWNEKGKEAFEGFIKKKFNDIKDKYENKKKKNLYLLALALRDLCVLSNEIENKHLLHTVGNLFIGPEKIIIVSDESGFNSIAKIAYKNQLDYKNYIKDIETIINERMIIYKL</sequence>
<reference evidence="1 2" key="1">
    <citation type="submission" date="2021-04" db="EMBL/GenBank/DDBJ databases">
        <title>Mariniflexile gromovii gen. nov., sp. nov., a gliding bacterium isolated from the sea urchin Strongylocentrotus intermedius.</title>
        <authorList>
            <person name="Ko S."/>
            <person name="Le V."/>
            <person name="Ahn C.-Y."/>
            <person name="Oh H.-M."/>
        </authorList>
    </citation>
    <scope>NUCLEOTIDE SEQUENCE [LARGE SCALE GENOMIC DNA]</scope>
    <source>
        <strain evidence="1 2">KCTC 12570</strain>
    </source>
</reference>
<protein>
    <submittedName>
        <fullName evidence="1">Uncharacterized protein</fullName>
    </submittedName>
</protein>